<dbReference type="AlphaFoldDB" id="K1TPS1"/>
<evidence type="ECO:0000313" key="1">
    <source>
        <dbReference type="EMBL" id="EKC69604.1"/>
    </source>
</evidence>
<organism evidence="1">
    <name type="scientific">human gut metagenome</name>
    <dbReference type="NCBI Taxonomy" id="408170"/>
    <lineage>
        <taxon>unclassified sequences</taxon>
        <taxon>metagenomes</taxon>
        <taxon>organismal metagenomes</taxon>
    </lineage>
</organism>
<gene>
    <name evidence="1" type="ORF">OBE_04331</name>
</gene>
<proteinExistence type="predicted"/>
<dbReference type="EMBL" id="AJWZ01002931">
    <property type="protein sequence ID" value="EKC69604.1"/>
    <property type="molecule type" value="Genomic_DNA"/>
</dbReference>
<feature type="non-terminal residue" evidence="1">
    <location>
        <position position="1"/>
    </location>
</feature>
<name>K1TPS1_9ZZZZ</name>
<accession>K1TPS1</accession>
<sequence>VERGALTDISPIPWQTDTAIGKRSWGYTKTTNSNQQGTLLLI</sequence>
<comment type="caution">
    <text evidence="1">The sequence shown here is derived from an EMBL/GenBank/DDBJ whole genome shotgun (WGS) entry which is preliminary data.</text>
</comment>
<reference evidence="1" key="1">
    <citation type="journal article" date="2013" name="Environ. Microbiol.">
        <title>Microbiota from the distal guts of lean and obese adolescents exhibit partial functional redundancy besides clear differences in community structure.</title>
        <authorList>
            <person name="Ferrer M."/>
            <person name="Ruiz A."/>
            <person name="Lanza F."/>
            <person name="Haange S.B."/>
            <person name="Oberbach A."/>
            <person name="Till H."/>
            <person name="Bargiela R."/>
            <person name="Campoy C."/>
            <person name="Segura M.T."/>
            <person name="Richter M."/>
            <person name="von Bergen M."/>
            <person name="Seifert J."/>
            <person name="Suarez A."/>
        </authorList>
    </citation>
    <scope>NUCLEOTIDE SEQUENCE</scope>
</reference>
<protein>
    <submittedName>
        <fullName evidence="1">Uncharacterized protein</fullName>
    </submittedName>
</protein>